<comment type="caution">
    <text evidence="1">The sequence shown here is derived from an EMBL/GenBank/DDBJ whole genome shotgun (WGS) entry which is preliminary data.</text>
</comment>
<organism evidence="1 2">
    <name type="scientific">Nonomuraea guangzhouensis</name>
    <dbReference type="NCBI Taxonomy" id="1291555"/>
    <lineage>
        <taxon>Bacteria</taxon>
        <taxon>Bacillati</taxon>
        <taxon>Actinomycetota</taxon>
        <taxon>Actinomycetes</taxon>
        <taxon>Streptosporangiales</taxon>
        <taxon>Streptosporangiaceae</taxon>
        <taxon>Nonomuraea</taxon>
    </lineage>
</organism>
<dbReference type="RefSeq" id="WP_219536432.1">
    <property type="nucleotide sequence ID" value="NZ_JAHKRM010000030.1"/>
</dbReference>
<accession>A0ABW4GTS3</accession>
<keyword evidence="2" id="KW-1185">Reference proteome</keyword>
<protein>
    <submittedName>
        <fullName evidence="1">TlpA family protein disulfide reductase</fullName>
    </submittedName>
</protein>
<evidence type="ECO:0000313" key="2">
    <source>
        <dbReference type="Proteomes" id="UP001597097"/>
    </source>
</evidence>
<evidence type="ECO:0000313" key="1">
    <source>
        <dbReference type="EMBL" id="MFD1546246.1"/>
    </source>
</evidence>
<sequence>MSMLAVAVALLGVLCVVNLLLTFGVIRRLKEGQGTSSPVGLPVPGAEVGAFEVAARDGRILSRESLGEGTLVAFLSAGCAGCGPQVPRLLERAREHHGERIVAVVSGPEAEAARLVEPLAGVADIVLEPQAKAANDAFGVRGYPSFCQVAGGVVTASSVNVAALPAPSRS</sequence>
<dbReference type="Proteomes" id="UP001597097">
    <property type="component" value="Unassembled WGS sequence"/>
</dbReference>
<proteinExistence type="predicted"/>
<reference evidence="2" key="1">
    <citation type="journal article" date="2019" name="Int. J. Syst. Evol. Microbiol.">
        <title>The Global Catalogue of Microorganisms (GCM) 10K type strain sequencing project: providing services to taxonomists for standard genome sequencing and annotation.</title>
        <authorList>
            <consortium name="The Broad Institute Genomics Platform"/>
            <consortium name="The Broad Institute Genome Sequencing Center for Infectious Disease"/>
            <person name="Wu L."/>
            <person name="Ma J."/>
        </authorList>
    </citation>
    <scope>NUCLEOTIDE SEQUENCE [LARGE SCALE GENOMIC DNA]</scope>
    <source>
        <strain evidence="2">CGMCC 1.15399</strain>
    </source>
</reference>
<gene>
    <name evidence="1" type="ORF">ACFSJ0_55080</name>
</gene>
<dbReference type="EMBL" id="JBHUCM010000064">
    <property type="protein sequence ID" value="MFD1546246.1"/>
    <property type="molecule type" value="Genomic_DNA"/>
</dbReference>
<name>A0ABW4GTS3_9ACTN</name>